<dbReference type="EMBL" id="DSUT01000012">
    <property type="protein sequence ID" value="HGK27432.1"/>
    <property type="molecule type" value="Genomic_DNA"/>
</dbReference>
<reference evidence="1" key="1">
    <citation type="journal article" date="2020" name="mSystems">
        <title>Genome- and Community-Level Interaction Insights into Carbon Utilization and Element Cycling Functions of Hydrothermarchaeota in Hydrothermal Sediment.</title>
        <authorList>
            <person name="Zhou Z."/>
            <person name="Liu Y."/>
            <person name="Xu W."/>
            <person name="Pan J."/>
            <person name="Luo Z.H."/>
            <person name="Li M."/>
        </authorList>
    </citation>
    <scope>NUCLEOTIDE SEQUENCE [LARGE SCALE GENOMIC DNA]</scope>
    <source>
        <strain evidence="1">SpSt-488</strain>
    </source>
</reference>
<dbReference type="SUPFAM" id="SSF53850">
    <property type="entry name" value="Periplasmic binding protein-like II"/>
    <property type="match status" value="1"/>
</dbReference>
<dbReference type="Pfam" id="PF13416">
    <property type="entry name" value="SBP_bac_8"/>
    <property type="match status" value="1"/>
</dbReference>
<dbReference type="PROSITE" id="PS51257">
    <property type="entry name" value="PROKAR_LIPOPROTEIN"/>
    <property type="match status" value="1"/>
</dbReference>
<proteinExistence type="predicted"/>
<dbReference type="InterPro" id="IPR050490">
    <property type="entry name" value="Bact_solute-bd_prot1"/>
</dbReference>
<evidence type="ECO:0000313" key="1">
    <source>
        <dbReference type="EMBL" id="HGK27432.1"/>
    </source>
</evidence>
<gene>
    <name evidence="1" type="ORF">ENS41_00560</name>
</gene>
<protein>
    <submittedName>
        <fullName evidence="1">ABC transporter substrate-binding protein</fullName>
    </submittedName>
</protein>
<accession>A0A7C4C9W8</accession>
<comment type="caution">
    <text evidence="1">The sequence shown here is derived from an EMBL/GenBank/DDBJ whole genome shotgun (WGS) entry which is preliminary data.</text>
</comment>
<organism evidence="1">
    <name type="scientific">candidate division WOR-3 bacterium</name>
    <dbReference type="NCBI Taxonomy" id="2052148"/>
    <lineage>
        <taxon>Bacteria</taxon>
        <taxon>Bacteria division WOR-3</taxon>
    </lineage>
</organism>
<name>A0A7C4C9W8_UNCW3</name>
<dbReference type="InterPro" id="IPR006059">
    <property type="entry name" value="SBP"/>
</dbReference>
<dbReference type="PANTHER" id="PTHR43649">
    <property type="entry name" value="ARABINOSE-BINDING PROTEIN-RELATED"/>
    <property type="match status" value="1"/>
</dbReference>
<dbReference type="AlphaFoldDB" id="A0A7C4C9W8"/>
<dbReference type="Gene3D" id="3.40.190.10">
    <property type="entry name" value="Periplasmic binding protein-like II"/>
    <property type="match status" value="2"/>
</dbReference>
<sequence>MKQLLVFAALVLAGCGTRPGAKVTVRFWHAMGGESAKTLKAMCEEFERANPGVRIELVGMGSYDALAQKLMGAVATKSPPTIAQMYESWTTQLHAAGQLEFLEDFINGPDSISAEELADIYPALLANNSWDGKLLTLPFNKSVPVYYYNADALAAAGFDSFPATWPEFGAMCRKLMRRNAAGEVEMWATANGTDIWIFGSMLYQRGGRFLDREDGEPEFNSPAAAAALQFQLDLVQKDKVQNTDTGRNPMDDFLVQRMATLTGSSTWRAPVVDRETFRVGMAPVPRWEKAAAIVYGTNIGMFRQATAAEKAAAWRFIRWFVSPEQQVKWSLGTWYVPIHRRCLEDPRIAERLQKTPGLRAAYGQMDCAVFEPRGLKWLAGRKALVEELEAATLGAKSAQQALDDAARRYRSGGN</sequence>
<dbReference type="CDD" id="cd14748">
    <property type="entry name" value="PBP2_UgpB"/>
    <property type="match status" value="1"/>
</dbReference>
<dbReference type="PANTHER" id="PTHR43649:SF12">
    <property type="entry name" value="DIACETYLCHITOBIOSE BINDING PROTEIN DASA"/>
    <property type="match status" value="1"/>
</dbReference>